<evidence type="ECO:0000256" key="2">
    <source>
        <dbReference type="ARBA" id="ARBA00022723"/>
    </source>
</evidence>
<dbReference type="InterPro" id="IPR036008">
    <property type="entry name" value="Aconitase_4Fe-4S_dom"/>
</dbReference>
<dbReference type="GO" id="GO:0051536">
    <property type="term" value="F:iron-sulfur cluster binding"/>
    <property type="evidence" value="ECO:0007669"/>
    <property type="project" value="UniProtKB-KW"/>
</dbReference>
<accession>A0A9X8CXL5</accession>
<dbReference type="PRINTS" id="PR00415">
    <property type="entry name" value="ACONITASE"/>
</dbReference>
<evidence type="ECO:0000256" key="1">
    <source>
        <dbReference type="ARBA" id="ARBA00011271"/>
    </source>
</evidence>
<dbReference type="GO" id="GO:0016829">
    <property type="term" value="F:lyase activity"/>
    <property type="evidence" value="ECO:0007669"/>
    <property type="project" value="UniProtKB-KW"/>
</dbReference>
<dbReference type="PANTHER" id="PTHR43822">
    <property type="entry name" value="HOMOACONITASE, MITOCHONDRIAL-RELATED"/>
    <property type="match status" value="1"/>
</dbReference>
<dbReference type="GO" id="GO:0046872">
    <property type="term" value="F:metal ion binding"/>
    <property type="evidence" value="ECO:0007669"/>
    <property type="project" value="UniProtKB-KW"/>
</dbReference>
<protein>
    <submittedName>
        <fullName evidence="7">3-isopropylmalate dehydratase</fullName>
    </submittedName>
</protein>
<feature type="non-terminal residue" evidence="7">
    <location>
        <position position="201"/>
    </location>
</feature>
<sequence>YVPAADADSAQIVRIARDWVRAQGIQNFYDEQGICHVVTPQHGHIRPGMFAVGGDSHSCTGGAFGAYMFGIGATEMLGVVVTGEIWLRVPHTIAMEWTGQLGAGVCAKDMMLHMCTRFGMDGGQYEAVEYCGAAVRALSMNERMTLCNMTAELGGQAGLIAPDAVTRDWLLACGVPAQELQDFAHWQTDARAPLLAHHRMA</sequence>
<evidence type="ECO:0000313" key="7">
    <source>
        <dbReference type="EMBL" id="RIX68666.1"/>
    </source>
</evidence>
<dbReference type="InterPro" id="IPR001030">
    <property type="entry name" value="Acoase/IPM_deHydtase_lsu_aba"/>
</dbReference>
<dbReference type="PANTHER" id="PTHR43822:SF2">
    <property type="entry name" value="HOMOACONITASE, MITOCHONDRIAL"/>
    <property type="match status" value="1"/>
</dbReference>
<feature type="non-terminal residue" evidence="7">
    <location>
        <position position="1"/>
    </location>
</feature>
<dbReference type="InterPro" id="IPR050067">
    <property type="entry name" value="IPM_dehydratase_rel_enz"/>
</dbReference>
<dbReference type="Pfam" id="PF00330">
    <property type="entry name" value="Aconitase"/>
    <property type="match status" value="1"/>
</dbReference>
<feature type="domain" description="Aconitase/3-isopropylmalate dehydratase large subunit alpha/beta/alpha" evidence="6">
    <location>
        <begin position="16"/>
        <end position="187"/>
    </location>
</feature>
<organism evidence="7 8">
    <name type="scientific">Acidovorax cavernicola</name>
    <dbReference type="NCBI Taxonomy" id="1675792"/>
    <lineage>
        <taxon>Bacteria</taxon>
        <taxon>Pseudomonadati</taxon>
        <taxon>Pseudomonadota</taxon>
        <taxon>Betaproteobacteria</taxon>
        <taxon>Burkholderiales</taxon>
        <taxon>Comamonadaceae</taxon>
        <taxon>Acidovorax</taxon>
    </lineage>
</organism>
<dbReference type="RefSeq" id="WP_286186595.1">
    <property type="nucleotide sequence ID" value="NZ_QXMN01000331.1"/>
</dbReference>
<dbReference type="Gene3D" id="3.30.499.10">
    <property type="entry name" value="Aconitase, domain 3"/>
    <property type="match status" value="1"/>
</dbReference>
<evidence type="ECO:0000256" key="4">
    <source>
        <dbReference type="ARBA" id="ARBA00023014"/>
    </source>
</evidence>
<keyword evidence="2" id="KW-0479">Metal-binding</keyword>
<keyword evidence="4" id="KW-0411">Iron-sulfur</keyword>
<dbReference type="Proteomes" id="UP000265619">
    <property type="component" value="Unassembled WGS sequence"/>
</dbReference>
<dbReference type="InterPro" id="IPR015931">
    <property type="entry name" value="Acnase/IPM_dHydase_lsu_aba_1/3"/>
</dbReference>
<reference evidence="7 8" key="1">
    <citation type="submission" date="2018-09" db="EMBL/GenBank/DDBJ databases">
        <title>Acidovorax cavernicola nov. sp. isolated from Gruta de las Maravillas (Aracena, Spain).</title>
        <authorList>
            <person name="Jurado V."/>
            <person name="Gutierrez-Patricio S."/>
            <person name="Gonzalez-Pimentel J.L."/>
            <person name="Miller A.Z."/>
            <person name="Laiz L."/>
            <person name="Saiz-Jimenez C."/>
        </authorList>
    </citation>
    <scope>NUCLEOTIDE SEQUENCE [LARGE SCALE GENOMIC DNA]</scope>
    <source>
        <strain evidence="7 8">1011MAR4D40.2</strain>
    </source>
</reference>
<keyword evidence="8" id="KW-1185">Reference proteome</keyword>
<evidence type="ECO:0000313" key="8">
    <source>
        <dbReference type="Proteomes" id="UP000265619"/>
    </source>
</evidence>
<dbReference type="GO" id="GO:0043436">
    <property type="term" value="P:oxoacid metabolic process"/>
    <property type="evidence" value="ECO:0007669"/>
    <property type="project" value="UniProtKB-ARBA"/>
</dbReference>
<proteinExistence type="predicted"/>
<keyword evidence="5" id="KW-0456">Lyase</keyword>
<keyword evidence="3" id="KW-0408">Iron</keyword>
<dbReference type="EMBL" id="QXMN01000331">
    <property type="protein sequence ID" value="RIX68666.1"/>
    <property type="molecule type" value="Genomic_DNA"/>
</dbReference>
<evidence type="ECO:0000256" key="3">
    <source>
        <dbReference type="ARBA" id="ARBA00023004"/>
    </source>
</evidence>
<evidence type="ECO:0000256" key="5">
    <source>
        <dbReference type="ARBA" id="ARBA00023239"/>
    </source>
</evidence>
<dbReference type="AlphaFoldDB" id="A0A9X8CXL5"/>
<gene>
    <name evidence="7" type="ORF">D3H34_33470</name>
</gene>
<comment type="caution">
    <text evidence="7">The sequence shown here is derived from an EMBL/GenBank/DDBJ whole genome shotgun (WGS) entry which is preliminary data.</text>
</comment>
<name>A0A9X8CXL5_9BURK</name>
<evidence type="ECO:0000259" key="6">
    <source>
        <dbReference type="Pfam" id="PF00330"/>
    </source>
</evidence>
<dbReference type="SUPFAM" id="SSF53732">
    <property type="entry name" value="Aconitase iron-sulfur domain"/>
    <property type="match status" value="1"/>
</dbReference>
<comment type="subunit">
    <text evidence="1">Heterodimer of LeuC and LeuD.</text>
</comment>